<comment type="caution">
    <text evidence="1">The sequence shown here is derived from an EMBL/GenBank/DDBJ whole genome shotgun (WGS) entry which is preliminary data.</text>
</comment>
<organism evidence="1 2">
    <name type="scientific">Magnetospirillum aberrantis SpK</name>
    <dbReference type="NCBI Taxonomy" id="908842"/>
    <lineage>
        <taxon>Bacteria</taxon>
        <taxon>Pseudomonadati</taxon>
        <taxon>Pseudomonadota</taxon>
        <taxon>Alphaproteobacteria</taxon>
        <taxon>Rhodospirillales</taxon>
        <taxon>Rhodospirillaceae</taxon>
        <taxon>Magnetospirillum</taxon>
    </lineage>
</organism>
<evidence type="ECO:0000313" key="1">
    <source>
        <dbReference type="EMBL" id="NFV79998.1"/>
    </source>
</evidence>
<accession>A0A7C9QT24</accession>
<dbReference type="RefSeq" id="WP_163677347.1">
    <property type="nucleotide sequence ID" value="NZ_JAAIYP010000034.1"/>
</dbReference>
<dbReference type="AlphaFoldDB" id="A0A7C9QT24"/>
<proteinExistence type="predicted"/>
<dbReference type="Proteomes" id="UP000480684">
    <property type="component" value="Unassembled WGS sequence"/>
</dbReference>
<dbReference type="Gene3D" id="3.30.2000.30">
    <property type="match status" value="1"/>
</dbReference>
<evidence type="ECO:0000313" key="2">
    <source>
        <dbReference type="Proteomes" id="UP000480684"/>
    </source>
</evidence>
<name>A0A7C9QT24_9PROT</name>
<dbReference type="EMBL" id="JAAIYP010000034">
    <property type="protein sequence ID" value="NFV79998.1"/>
    <property type="molecule type" value="Genomic_DNA"/>
</dbReference>
<keyword evidence="2" id="KW-1185">Reference proteome</keyword>
<dbReference type="InterPro" id="IPR053745">
    <property type="entry name" value="Viral_Tail_Comp_sf"/>
</dbReference>
<protein>
    <submittedName>
        <fullName evidence="1">DUF3168 domain-containing protein</fullName>
    </submittedName>
</protein>
<gene>
    <name evidence="1" type="ORF">G4223_07735</name>
</gene>
<dbReference type="InterPro" id="IPR021508">
    <property type="entry name" value="Gp17-like"/>
</dbReference>
<reference evidence="1 2" key="1">
    <citation type="submission" date="2020-02" db="EMBL/GenBank/DDBJ databases">
        <authorList>
            <person name="Dziuba M."/>
            <person name="Kuznetsov B."/>
            <person name="Mardanov A."/>
            <person name="Ravin N."/>
            <person name="Grouzdev D."/>
        </authorList>
    </citation>
    <scope>NUCLEOTIDE SEQUENCE [LARGE SCALE GENOMIC DNA]</scope>
    <source>
        <strain evidence="1 2">SpK</strain>
    </source>
</reference>
<dbReference type="Pfam" id="PF11367">
    <property type="entry name" value="Tail_completion_gp17"/>
    <property type="match status" value="1"/>
</dbReference>
<sequence>MSELAIYTLLKNAPAVSALAGARIYPLTAPTKVQTPYITYQRISGDRWRSCDGPTGTAQPRIQVDAYATTYAAAKALAKVIRKTLDGFIGTATTTEGPMRIGGISLETDQDLYEDDVDPKLYRVQMDFMVTHDE</sequence>